<dbReference type="AlphaFoldDB" id="A0A1F7HFU8"/>
<dbReference type="Proteomes" id="UP000177199">
    <property type="component" value="Unassembled WGS sequence"/>
</dbReference>
<sequence>MEYLEVLQEIKRVHQEVSHLYSPHQIPSYHLPQGAGTYIDAIAKARENARTQADINRYLVAELFFKDFIDPRGEYETTKAFNALEKKLKEDSLYRGWVMI</sequence>
<evidence type="ECO:0000313" key="1">
    <source>
        <dbReference type="EMBL" id="OGK29943.1"/>
    </source>
</evidence>
<organism evidence="1 2">
    <name type="scientific">Candidatus Roizmanbacteria bacterium RIFCSPHIGHO2_12_FULL_33_9</name>
    <dbReference type="NCBI Taxonomy" id="1802045"/>
    <lineage>
        <taxon>Bacteria</taxon>
        <taxon>Candidatus Roizmaniibacteriota</taxon>
    </lineage>
</organism>
<protein>
    <submittedName>
        <fullName evidence="1">Uncharacterized protein</fullName>
    </submittedName>
</protein>
<gene>
    <name evidence="1" type="ORF">A3F29_04550</name>
</gene>
<dbReference type="EMBL" id="MFZV01000055">
    <property type="protein sequence ID" value="OGK29943.1"/>
    <property type="molecule type" value="Genomic_DNA"/>
</dbReference>
<name>A0A1F7HFU8_9BACT</name>
<evidence type="ECO:0000313" key="2">
    <source>
        <dbReference type="Proteomes" id="UP000177199"/>
    </source>
</evidence>
<accession>A0A1F7HFU8</accession>
<reference evidence="1 2" key="1">
    <citation type="journal article" date="2016" name="Nat. Commun.">
        <title>Thousands of microbial genomes shed light on interconnected biogeochemical processes in an aquifer system.</title>
        <authorList>
            <person name="Anantharaman K."/>
            <person name="Brown C.T."/>
            <person name="Hug L.A."/>
            <person name="Sharon I."/>
            <person name="Castelle C.J."/>
            <person name="Probst A.J."/>
            <person name="Thomas B.C."/>
            <person name="Singh A."/>
            <person name="Wilkins M.J."/>
            <person name="Karaoz U."/>
            <person name="Brodie E.L."/>
            <person name="Williams K.H."/>
            <person name="Hubbard S.S."/>
            <person name="Banfield J.F."/>
        </authorList>
    </citation>
    <scope>NUCLEOTIDE SEQUENCE [LARGE SCALE GENOMIC DNA]</scope>
</reference>
<proteinExistence type="predicted"/>
<comment type="caution">
    <text evidence="1">The sequence shown here is derived from an EMBL/GenBank/DDBJ whole genome shotgun (WGS) entry which is preliminary data.</text>
</comment>